<dbReference type="Proteomes" id="UP000245802">
    <property type="component" value="Chromosome"/>
</dbReference>
<dbReference type="KEGG" id="gog:C1280_26070"/>
<feature type="signal peptide" evidence="1">
    <location>
        <begin position="1"/>
        <end position="29"/>
    </location>
</feature>
<accession>A0A2Z3H033</accession>
<protein>
    <submittedName>
        <fullName evidence="2">Uncharacterized protein</fullName>
    </submittedName>
</protein>
<dbReference type="EMBL" id="CP025958">
    <property type="protein sequence ID" value="AWM40129.1"/>
    <property type="molecule type" value="Genomic_DNA"/>
</dbReference>
<evidence type="ECO:0000313" key="3">
    <source>
        <dbReference type="Proteomes" id="UP000245802"/>
    </source>
</evidence>
<gene>
    <name evidence="2" type="ORF">C1280_26070</name>
</gene>
<organism evidence="2 3">
    <name type="scientific">Gemmata obscuriglobus</name>
    <dbReference type="NCBI Taxonomy" id="114"/>
    <lineage>
        <taxon>Bacteria</taxon>
        <taxon>Pseudomonadati</taxon>
        <taxon>Planctomycetota</taxon>
        <taxon>Planctomycetia</taxon>
        <taxon>Gemmatales</taxon>
        <taxon>Gemmataceae</taxon>
        <taxon>Gemmata</taxon>
    </lineage>
</organism>
<keyword evidence="1" id="KW-0732">Signal</keyword>
<evidence type="ECO:0000313" key="2">
    <source>
        <dbReference type="EMBL" id="AWM40129.1"/>
    </source>
</evidence>
<dbReference type="AlphaFoldDB" id="A0A2Z3H033"/>
<feature type="chain" id="PRO_5016436906" evidence="1">
    <location>
        <begin position="30"/>
        <end position="287"/>
    </location>
</feature>
<sequence>MRRWRRTLTFTGVVLAGATVVGPFTVTTAQPPTTSSSQLAQRFTTLNGYLDPKAKQLGYYSSMSDFRVYLSDANDQVWLEWGPRSDCQRIDPVTSQQFWKDMLNNTYPGELRPAHKYASFLDVVSKFGQGGKQIGYRESQAADAFFIFQKDTRSVLTARVASPLLSLPYDLDVFEDGIASEALQPLLTLVAAETHSARWIGLGREGVAFATAREYRIAEWRSGALRPTRSHLIARCGLPGWVRTLGGVDPAVAGMDAVAALAVTSPDVWHSHPYSYPSDPDVWFFGD</sequence>
<name>A0A2Z3H033_9BACT</name>
<evidence type="ECO:0000256" key="1">
    <source>
        <dbReference type="SAM" id="SignalP"/>
    </source>
</evidence>
<proteinExistence type="predicted"/>
<keyword evidence="3" id="KW-1185">Reference proteome</keyword>
<reference evidence="2 3" key="1">
    <citation type="submission" date="2018-01" db="EMBL/GenBank/DDBJ databases">
        <title>G. obscuriglobus.</title>
        <authorList>
            <person name="Franke J."/>
            <person name="Blomberg W."/>
            <person name="Selmecki A."/>
        </authorList>
    </citation>
    <scope>NUCLEOTIDE SEQUENCE [LARGE SCALE GENOMIC DNA]</scope>
    <source>
        <strain evidence="2 3">DSM 5831</strain>
    </source>
</reference>